<keyword evidence="5 6" id="KW-0472">Membrane</keyword>
<feature type="transmembrane region" description="Helical" evidence="6">
    <location>
        <begin position="428"/>
        <end position="450"/>
    </location>
</feature>
<dbReference type="InterPro" id="IPR037272">
    <property type="entry name" value="SNS_sf"/>
</dbReference>
<feature type="transmembrane region" description="Helical" evidence="6">
    <location>
        <begin position="178"/>
        <end position="201"/>
    </location>
</feature>
<dbReference type="PANTHER" id="PTHR42948">
    <property type="entry name" value="TRANSPORTER"/>
    <property type="match status" value="1"/>
</dbReference>
<keyword evidence="2" id="KW-0813">Transport</keyword>
<reference evidence="7" key="1">
    <citation type="journal article" date="2014" name="Int. J. Syst. Evol. Microbiol.">
        <title>Complete genome sequence of Corynebacterium casei LMG S-19264T (=DSM 44701T), isolated from a smear-ripened cheese.</title>
        <authorList>
            <consortium name="US DOE Joint Genome Institute (JGI-PGF)"/>
            <person name="Walter F."/>
            <person name="Albersmeier A."/>
            <person name="Kalinowski J."/>
            <person name="Ruckert C."/>
        </authorList>
    </citation>
    <scope>NUCLEOTIDE SEQUENCE</scope>
    <source>
        <strain evidence="7">JCM 17251</strain>
    </source>
</reference>
<accession>A0A917XQ06</accession>
<protein>
    <submittedName>
        <fullName evidence="7">Transporter</fullName>
    </submittedName>
</protein>
<dbReference type="InterPro" id="IPR000175">
    <property type="entry name" value="Na/ntran_symport"/>
</dbReference>
<evidence type="ECO:0000256" key="3">
    <source>
        <dbReference type="ARBA" id="ARBA00022692"/>
    </source>
</evidence>
<dbReference type="Pfam" id="PF00209">
    <property type="entry name" value="SNF"/>
    <property type="match status" value="2"/>
</dbReference>
<evidence type="ECO:0000256" key="5">
    <source>
        <dbReference type="ARBA" id="ARBA00023136"/>
    </source>
</evidence>
<evidence type="ECO:0000256" key="4">
    <source>
        <dbReference type="ARBA" id="ARBA00022989"/>
    </source>
</evidence>
<dbReference type="NCBIfam" id="NF037979">
    <property type="entry name" value="Na_transp"/>
    <property type="match status" value="1"/>
</dbReference>
<gene>
    <name evidence="7" type="ORF">GCM10007971_00090</name>
</gene>
<evidence type="ECO:0000313" key="8">
    <source>
        <dbReference type="Proteomes" id="UP000624041"/>
    </source>
</evidence>
<feature type="transmembrane region" description="Helical" evidence="6">
    <location>
        <begin position="221"/>
        <end position="245"/>
    </location>
</feature>
<evidence type="ECO:0000256" key="6">
    <source>
        <dbReference type="SAM" id="Phobius"/>
    </source>
</evidence>
<feature type="transmembrane region" description="Helical" evidence="6">
    <location>
        <begin position="386"/>
        <end position="407"/>
    </location>
</feature>
<feature type="transmembrane region" description="Helical" evidence="6">
    <location>
        <begin position="142"/>
        <end position="166"/>
    </location>
</feature>
<evidence type="ECO:0000256" key="2">
    <source>
        <dbReference type="ARBA" id="ARBA00022448"/>
    </source>
</evidence>
<dbReference type="CDD" id="cd10334">
    <property type="entry name" value="SLC6sbd_u1"/>
    <property type="match status" value="1"/>
</dbReference>
<sequence length="514" mass="56275">MKARSEWGTRAGFILAAVGSAIGLGNIWRFPAVAYENGGGAFFIPYLFALLTAGIPILIMEFTMGHRYRGSAPLTFRRMNKKTEFIGWWGVLVAFIISTYYSVIIAWAISYFYFSLSLAWGDDTGGFLFGEYLKLAESPGQIGSMVPGVLFPLLIVWALVLFVLYRGVSKGIELANRIFIPALVVVFLIIVVRAVTLPGALSGLDAFFRPDFSQILSPDVWIAAYGQIFFSLSIAFAIMITYSSYLSRKSDITNNAFIVGFGNSGFELLAGIGVFGILGFMATQAGVSIDEVVDGGVGLAFVAFPAIINEFPAMNELFGLLFFISLTLAGLTSLLSITETYVAGMVDKFNVSRKKAVLFGGGVAAIVSLLYASQGGLFFLDVVDYFINQFGVALLGLVEVVLIAWILRKLKTFKDHANPISDIQLGSWWTISLAVITPIVMGYMMFGLFKQNLLKLFDNPTGNYEGYTDTFIFFGGWVVAAAALIIGILLSLTKWKANVEINKDENYYDDEEAR</sequence>
<dbReference type="GO" id="GO:0016020">
    <property type="term" value="C:membrane"/>
    <property type="evidence" value="ECO:0007669"/>
    <property type="project" value="UniProtKB-SubCell"/>
</dbReference>
<feature type="transmembrane region" description="Helical" evidence="6">
    <location>
        <begin position="257"/>
        <end position="282"/>
    </location>
</feature>
<dbReference type="Proteomes" id="UP000624041">
    <property type="component" value="Unassembled WGS sequence"/>
</dbReference>
<organism evidence="7 8">
    <name type="scientific">Oceanobacillus indicireducens</name>
    <dbReference type="NCBI Taxonomy" id="1004261"/>
    <lineage>
        <taxon>Bacteria</taxon>
        <taxon>Bacillati</taxon>
        <taxon>Bacillota</taxon>
        <taxon>Bacilli</taxon>
        <taxon>Bacillales</taxon>
        <taxon>Bacillaceae</taxon>
        <taxon>Oceanobacillus</taxon>
    </lineage>
</organism>
<feature type="transmembrane region" description="Helical" evidence="6">
    <location>
        <begin position="85"/>
        <end position="114"/>
    </location>
</feature>
<feature type="transmembrane region" description="Helical" evidence="6">
    <location>
        <begin position="12"/>
        <end position="31"/>
    </location>
</feature>
<name>A0A917XQ06_9BACI</name>
<feature type="transmembrane region" description="Helical" evidence="6">
    <location>
        <begin position="43"/>
        <end position="64"/>
    </location>
</feature>
<keyword evidence="4 6" id="KW-1133">Transmembrane helix</keyword>
<dbReference type="PRINTS" id="PR00176">
    <property type="entry name" value="NANEUSMPORT"/>
</dbReference>
<dbReference type="RefSeq" id="WP_188855513.1">
    <property type="nucleotide sequence ID" value="NZ_BMOS01000001.1"/>
</dbReference>
<proteinExistence type="predicted"/>
<feature type="transmembrane region" description="Helical" evidence="6">
    <location>
        <begin position="357"/>
        <end position="380"/>
    </location>
</feature>
<feature type="transmembrane region" description="Helical" evidence="6">
    <location>
        <begin position="470"/>
        <end position="493"/>
    </location>
</feature>
<dbReference type="PANTHER" id="PTHR42948:SF1">
    <property type="entry name" value="TRANSPORTER"/>
    <property type="match status" value="1"/>
</dbReference>
<dbReference type="AlphaFoldDB" id="A0A917XQ06"/>
<keyword evidence="8" id="KW-1185">Reference proteome</keyword>
<evidence type="ECO:0000256" key="1">
    <source>
        <dbReference type="ARBA" id="ARBA00004141"/>
    </source>
</evidence>
<dbReference type="PROSITE" id="PS50267">
    <property type="entry name" value="NA_NEUROTRAN_SYMP_3"/>
    <property type="match status" value="1"/>
</dbReference>
<comment type="caution">
    <text evidence="7">The sequence shown here is derived from an EMBL/GenBank/DDBJ whole genome shotgun (WGS) entry which is preliminary data.</text>
</comment>
<keyword evidence="3 6" id="KW-0812">Transmembrane</keyword>
<dbReference type="EMBL" id="BMOS01000001">
    <property type="protein sequence ID" value="GGN48438.1"/>
    <property type="molecule type" value="Genomic_DNA"/>
</dbReference>
<comment type="subcellular location">
    <subcellularLocation>
        <location evidence="1">Membrane</location>
        <topology evidence="1">Multi-pass membrane protein</topology>
    </subcellularLocation>
</comment>
<evidence type="ECO:0000313" key="7">
    <source>
        <dbReference type="EMBL" id="GGN48438.1"/>
    </source>
</evidence>
<dbReference type="SUPFAM" id="SSF161070">
    <property type="entry name" value="SNF-like"/>
    <property type="match status" value="1"/>
</dbReference>
<feature type="transmembrane region" description="Helical" evidence="6">
    <location>
        <begin position="317"/>
        <end position="337"/>
    </location>
</feature>
<reference evidence="7" key="2">
    <citation type="submission" date="2020-09" db="EMBL/GenBank/DDBJ databases">
        <authorList>
            <person name="Sun Q."/>
            <person name="Ohkuma M."/>
        </authorList>
    </citation>
    <scope>NUCLEOTIDE SEQUENCE</scope>
    <source>
        <strain evidence="7">JCM 17251</strain>
    </source>
</reference>